<evidence type="ECO:0000259" key="1">
    <source>
        <dbReference type="PROSITE" id="PS51388"/>
    </source>
</evidence>
<dbReference type="EMBL" id="JBAWTH010000034">
    <property type="protein sequence ID" value="KAL2284826.1"/>
    <property type="molecule type" value="Genomic_DNA"/>
</dbReference>
<protein>
    <recommendedName>
        <fullName evidence="1">GED domain-containing protein</fullName>
    </recommendedName>
</protein>
<name>A0ABR4EQV5_9PEZI</name>
<reference evidence="2 3" key="1">
    <citation type="submission" date="2024-03" db="EMBL/GenBank/DDBJ databases">
        <title>A high-quality draft genome sequence of Diaporthe vaccinii, a causative agent of upright dieback and viscid rot disease in cranberry plants.</title>
        <authorList>
            <person name="Sarrasin M."/>
            <person name="Lang B.F."/>
            <person name="Burger G."/>
        </authorList>
    </citation>
    <scope>NUCLEOTIDE SEQUENCE [LARGE SCALE GENOMIC DNA]</scope>
    <source>
        <strain evidence="2 3">IS7</strain>
    </source>
</reference>
<dbReference type="InterPro" id="IPR020850">
    <property type="entry name" value="GED_dom"/>
</dbReference>
<gene>
    <name evidence="2" type="ORF">FJTKL_08655</name>
</gene>
<sequence>MNRQQRMLEQLEDCTPEEVNIDAYENLSAKEVVKTAIHNWGNSTTADMEDFSCEEALDCLLAIYQVQEKNFIVNITTQVIERHIVRGLQNMFSPMVTTKIPGSKIERMVAEPSSVKRERDVLTDHTEKLREGKRIFRGISGG</sequence>
<organism evidence="2 3">
    <name type="scientific">Diaporthe vaccinii</name>
    <dbReference type="NCBI Taxonomy" id="105482"/>
    <lineage>
        <taxon>Eukaryota</taxon>
        <taxon>Fungi</taxon>
        <taxon>Dikarya</taxon>
        <taxon>Ascomycota</taxon>
        <taxon>Pezizomycotina</taxon>
        <taxon>Sordariomycetes</taxon>
        <taxon>Sordariomycetidae</taxon>
        <taxon>Diaporthales</taxon>
        <taxon>Diaporthaceae</taxon>
        <taxon>Diaporthe</taxon>
        <taxon>Diaporthe eres species complex</taxon>
    </lineage>
</organism>
<dbReference type="Proteomes" id="UP001600888">
    <property type="component" value="Unassembled WGS sequence"/>
</dbReference>
<evidence type="ECO:0000313" key="3">
    <source>
        <dbReference type="Proteomes" id="UP001600888"/>
    </source>
</evidence>
<accession>A0ABR4EQV5</accession>
<proteinExistence type="predicted"/>
<dbReference type="PROSITE" id="PS51388">
    <property type="entry name" value="GED"/>
    <property type="match status" value="1"/>
</dbReference>
<comment type="caution">
    <text evidence="2">The sequence shown here is derived from an EMBL/GenBank/DDBJ whole genome shotgun (WGS) entry which is preliminary data.</text>
</comment>
<feature type="domain" description="GED" evidence="1">
    <location>
        <begin position="53"/>
        <end position="142"/>
    </location>
</feature>
<evidence type="ECO:0000313" key="2">
    <source>
        <dbReference type="EMBL" id="KAL2284826.1"/>
    </source>
</evidence>
<keyword evidence="3" id="KW-1185">Reference proteome</keyword>